<accession>A0A8S1J6H3</accession>
<comment type="caution">
    <text evidence="3">The sequence shown here is derived from an EMBL/GenBank/DDBJ whole genome shotgun (WGS) entry which is preliminary data.</text>
</comment>
<evidence type="ECO:0000256" key="1">
    <source>
        <dbReference type="PIRSR" id="PIRSR613078-1"/>
    </source>
</evidence>
<evidence type="ECO:0008006" key="5">
    <source>
        <dbReference type="Google" id="ProtNLM"/>
    </source>
</evidence>
<evidence type="ECO:0000313" key="4">
    <source>
        <dbReference type="Proteomes" id="UP000708148"/>
    </source>
</evidence>
<dbReference type="Proteomes" id="UP000708148">
    <property type="component" value="Unassembled WGS sequence"/>
</dbReference>
<sequence>MAMKALRNTYWLVRHGESVPNVQNLIVSSMEEGVKAEYGLTPKGRLQAQKAGQELHNILASFAHSKVRIVSSPFSRARETAELVAANLGFENNNGRFQISEMLMERFFGADNELQGHEAYGGVWERDMRDITDGGPAGGESVQDVSARVTTLMEMLEREHEGCAVVLVAHGDTLSILQAVVNGSELGRHTQYGMKNCEIRRLGGEAHE</sequence>
<feature type="binding site" evidence="2">
    <location>
        <begin position="14"/>
        <end position="21"/>
    </location>
    <ligand>
        <name>substrate</name>
    </ligand>
</feature>
<proteinExistence type="predicted"/>
<dbReference type="CDD" id="cd07067">
    <property type="entry name" value="HP_PGM_like"/>
    <property type="match status" value="1"/>
</dbReference>
<organism evidence="3 4">
    <name type="scientific">Ostreobium quekettii</name>
    <dbReference type="NCBI Taxonomy" id="121088"/>
    <lineage>
        <taxon>Eukaryota</taxon>
        <taxon>Viridiplantae</taxon>
        <taxon>Chlorophyta</taxon>
        <taxon>core chlorophytes</taxon>
        <taxon>Ulvophyceae</taxon>
        <taxon>TCBD clade</taxon>
        <taxon>Bryopsidales</taxon>
        <taxon>Ostreobineae</taxon>
        <taxon>Ostreobiaceae</taxon>
        <taxon>Ostreobium</taxon>
    </lineage>
</organism>
<dbReference type="InterPro" id="IPR029033">
    <property type="entry name" value="His_PPase_superfam"/>
</dbReference>
<dbReference type="PIRSF" id="PIRSF000709">
    <property type="entry name" value="6PFK_2-Ptase"/>
    <property type="match status" value="1"/>
</dbReference>
<dbReference type="PANTHER" id="PTHR47821">
    <property type="entry name" value="PHOSPHOGLYCERATE MUTASE FAMILY PROTEIN"/>
    <property type="match status" value="1"/>
</dbReference>
<dbReference type="OrthoDB" id="354304at2759"/>
<keyword evidence="4" id="KW-1185">Reference proteome</keyword>
<feature type="active site" description="Proton donor/acceptor" evidence="1">
    <location>
        <position position="105"/>
    </location>
</feature>
<feature type="active site" description="Tele-phosphohistidine intermediate" evidence="1">
    <location>
        <position position="15"/>
    </location>
</feature>
<dbReference type="AlphaFoldDB" id="A0A8S1J6H3"/>
<dbReference type="SUPFAM" id="SSF53254">
    <property type="entry name" value="Phosphoglycerate mutase-like"/>
    <property type="match status" value="1"/>
</dbReference>
<dbReference type="Pfam" id="PF00300">
    <property type="entry name" value="His_Phos_1"/>
    <property type="match status" value="1"/>
</dbReference>
<dbReference type="PANTHER" id="PTHR47821:SF2">
    <property type="entry name" value="PHOSPHOGLYCERATE MUTASE FAMILY PROTEIN"/>
    <property type="match status" value="1"/>
</dbReference>
<gene>
    <name evidence="3" type="ORF">OSTQU699_LOCUS4482</name>
</gene>
<dbReference type="EMBL" id="CAJHUC010000956">
    <property type="protein sequence ID" value="CAD7699123.1"/>
    <property type="molecule type" value="Genomic_DNA"/>
</dbReference>
<evidence type="ECO:0000313" key="3">
    <source>
        <dbReference type="EMBL" id="CAD7699123.1"/>
    </source>
</evidence>
<dbReference type="InterPro" id="IPR001345">
    <property type="entry name" value="PG/BPGM_mutase_AS"/>
</dbReference>
<dbReference type="PROSITE" id="PS00175">
    <property type="entry name" value="PG_MUTASE"/>
    <property type="match status" value="1"/>
</dbReference>
<dbReference type="Gene3D" id="3.40.50.1240">
    <property type="entry name" value="Phosphoglycerate mutase-like"/>
    <property type="match status" value="1"/>
</dbReference>
<protein>
    <recommendedName>
        <fullName evidence="5">Phosphoglycerate mutase</fullName>
    </recommendedName>
</protein>
<dbReference type="InterPro" id="IPR013078">
    <property type="entry name" value="His_Pase_superF_clade-1"/>
</dbReference>
<name>A0A8S1J6H3_9CHLO</name>
<feature type="binding site" evidence="2">
    <location>
        <position position="76"/>
    </location>
    <ligand>
        <name>substrate</name>
    </ligand>
</feature>
<dbReference type="GO" id="GO:0003824">
    <property type="term" value="F:catalytic activity"/>
    <property type="evidence" value="ECO:0007669"/>
    <property type="project" value="InterPro"/>
</dbReference>
<dbReference type="SMART" id="SM00855">
    <property type="entry name" value="PGAM"/>
    <property type="match status" value="1"/>
</dbReference>
<evidence type="ECO:0000256" key="2">
    <source>
        <dbReference type="PIRSR" id="PIRSR613078-2"/>
    </source>
</evidence>
<reference evidence="3" key="1">
    <citation type="submission" date="2020-12" db="EMBL/GenBank/DDBJ databases">
        <authorList>
            <person name="Iha C."/>
        </authorList>
    </citation>
    <scope>NUCLEOTIDE SEQUENCE</scope>
</reference>